<dbReference type="Proteomes" id="UP000028999">
    <property type="component" value="Unassembled WGS sequence"/>
</dbReference>
<reference evidence="2" key="3">
    <citation type="submission" date="2021-01" db="EMBL/GenBank/DDBJ databases">
        <authorList>
            <consortium name="Genoscope - CEA"/>
            <person name="William W."/>
        </authorList>
    </citation>
    <scope>NUCLEOTIDE SEQUENCE</scope>
</reference>
<evidence type="ECO:0000256" key="1">
    <source>
        <dbReference type="SAM" id="SignalP"/>
    </source>
</evidence>
<organism evidence="3 4">
    <name type="scientific">Brassica napus</name>
    <name type="common">Rape</name>
    <dbReference type="NCBI Taxonomy" id="3708"/>
    <lineage>
        <taxon>Eukaryota</taxon>
        <taxon>Viridiplantae</taxon>
        <taxon>Streptophyta</taxon>
        <taxon>Embryophyta</taxon>
        <taxon>Tracheophyta</taxon>
        <taxon>Spermatophyta</taxon>
        <taxon>Magnoliopsida</taxon>
        <taxon>eudicotyledons</taxon>
        <taxon>Gunneridae</taxon>
        <taxon>Pentapetalae</taxon>
        <taxon>rosids</taxon>
        <taxon>malvids</taxon>
        <taxon>Brassicales</taxon>
        <taxon>Brassicaceae</taxon>
        <taxon>Brassiceae</taxon>
        <taxon>Brassica</taxon>
    </lineage>
</organism>
<reference evidence="3 4" key="1">
    <citation type="journal article" date="2014" name="Science">
        <title>Plant genetics. Early allopolyploid evolution in the post-Neolithic Brassica napus oilseed genome.</title>
        <authorList>
            <person name="Chalhoub B."/>
            <person name="Denoeud F."/>
            <person name="Liu S."/>
            <person name="Parkin I.A."/>
            <person name="Tang H."/>
            <person name="Wang X."/>
            <person name="Chiquet J."/>
            <person name="Belcram H."/>
            <person name="Tong C."/>
            <person name="Samans B."/>
            <person name="Correa M."/>
            <person name="Da Silva C."/>
            <person name="Just J."/>
            <person name="Falentin C."/>
            <person name="Koh C.S."/>
            <person name="Le Clainche I."/>
            <person name="Bernard M."/>
            <person name="Bento P."/>
            <person name="Noel B."/>
            <person name="Labadie K."/>
            <person name="Alberti A."/>
            <person name="Charles M."/>
            <person name="Arnaud D."/>
            <person name="Guo H."/>
            <person name="Daviaud C."/>
            <person name="Alamery S."/>
            <person name="Jabbari K."/>
            <person name="Zhao M."/>
            <person name="Edger P.P."/>
            <person name="Chelaifa H."/>
            <person name="Tack D."/>
            <person name="Lassalle G."/>
            <person name="Mestiri I."/>
            <person name="Schnel N."/>
            <person name="Le Paslier M.C."/>
            <person name="Fan G."/>
            <person name="Renault V."/>
            <person name="Bayer P.E."/>
            <person name="Golicz A.A."/>
            <person name="Manoli S."/>
            <person name="Lee T.H."/>
            <person name="Thi V.H."/>
            <person name="Chalabi S."/>
            <person name="Hu Q."/>
            <person name="Fan C."/>
            <person name="Tollenaere R."/>
            <person name="Lu Y."/>
            <person name="Battail C."/>
            <person name="Shen J."/>
            <person name="Sidebottom C.H."/>
            <person name="Wang X."/>
            <person name="Canaguier A."/>
            <person name="Chauveau A."/>
            <person name="Berard A."/>
            <person name="Deniot G."/>
            <person name="Guan M."/>
            <person name="Liu Z."/>
            <person name="Sun F."/>
            <person name="Lim Y.P."/>
            <person name="Lyons E."/>
            <person name="Town C.D."/>
            <person name="Bancroft I."/>
            <person name="Wang X."/>
            <person name="Meng J."/>
            <person name="Ma J."/>
            <person name="Pires J.C."/>
            <person name="King G.J."/>
            <person name="Brunel D."/>
            <person name="Delourme R."/>
            <person name="Renard M."/>
            <person name="Aury J.M."/>
            <person name="Adams K.L."/>
            <person name="Batley J."/>
            <person name="Snowdon R.J."/>
            <person name="Tost J."/>
            <person name="Edwards D."/>
            <person name="Zhou Y."/>
            <person name="Hua W."/>
            <person name="Sharpe A.G."/>
            <person name="Paterson A.H."/>
            <person name="Guan C."/>
            <person name="Wincker P."/>
        </authorList>
    </citation>
    <scope>NUCLEOTIDE SEQUENCE [LARGE SCALE GENOMIC DNA]</scope>
    <source>
        <strain evidence="4">cv. Darmor-bzh</strain>
    </source>
</reference>
<feature type="signal peptide" evidence="1">
    <location>
        <begin position="1"/>
        <end position="20"/>
    </location>
</feature>
<evidence type="ECO:0000313" key="4">
    <source>
        <dbReference type="Proteomes" id="UP000028999"/>
    </source>
</evidence>
<keyword evidence="4" id="KW-1185">Reference proteome</keyword>
<dbReference type="PaxDb" id="3708-A0A078I4T0"/>
<proteinExistence type="predicted"/>
<evidence type="ECO:0000313" key="2">
    <source>
        <dbReference type="EMBL" id="CAF2138872.1"/>
    </source>
</evidence>
<protein>
    <submittedName>
        <fullName evidence="2">(rape) hypothetical protein</fullName>
    </submittedName>
    <submittedName>
        <fullName evidence="3">BnaA02g13910D protein</fullName>
    </submittedName>
</protein>
<dbReference type="AlphaFoldDB" id="A0A078I4T0"/>
<feature type="chain" id="PRO_5040561876" evidence="1">
    <location>
        <begin position="21"/>
        <end position="125"/>
    </location>
</feature>
<evidence type="ECO:0000313" key="3">
    <source>
        <dbReference type="EMBL" id="CDY44891.1"/>
    </source>
</evidence>
<sequence length="125" mass="14321">MSSCTNHFLCLHLLINILMSSLFNKITPITSSPLTLFNMKRPREEMKEEETDLSLATAAMAVATAAAVAEEEKLWCSAVVEEMTWSNVWLPFWDVEFVGRNYSLLFSDVAWDDDIWNLKNLTHFS</sequence>
<dbReference type="EMBL" id="LK032605">
    <property type="protein sequence ID" value="CDY44891.1"/>
    <property type="molecule type" value="Genomic_DNA"/>
</dbReference>
<name>A0A078I4T0_BRANA</name>
<reference evidence="3" key="2">
    <citation type="submission" date="2014-06" db="EMBL/GenBank/DDBJ databases">
        <authorList>
            <person name="Genoscope - CEA"/>
        </authorList>
    </citation>
    <scope>NUCLEOTIDE SEQUENCE</scope>
</reference>
<keyword evidence="1" id="KW-0732">Signal</keyword>
<gene>
    <name evidence="3" type="primary">BnaA02g13910D</name>
    <name evidence="2" type="ORF">DARMORV10_A02P15100.1</name>
    <name evidence="3" type="ORF">GSBRNA2T00081042001</name>
</gene>
<accession>A0A078I4T0</accession>
<dbReference type="Gramene" id="CDY44891">
    <property type="protein sequence ID" value="CDY44891"/>
    <property type="gene ID" value="GSBRNA2T00081042001"/>
</dbReference>
<dbReference type="Proteomes" id="UP001295469">
    <property type="component" value="Chromosome A02"/>
</dbReference>
<dbReference type="EMBL" id="HG994356">
    <property type="protein sequence ID" value="CAF2138872.1"/>
    <property type="molecule type" value="Genomic_DNA"/>
</dbReference>